<dbReference type="AlphaFoldDB" id="A0A816CB43"/>
<evidence type="ECO:0008006" key="4">
    <source>
        <dbReference type="Google" id="ProtNLM"/>
    </source>
</evidence>
<dbReference type="Proteomes" id="UP000663828">
    <property type="component" value="Unassembled WGS sequence"/>
</dbReference>
<keyword evidence="3" id="KW-1185">Reference proteome</keyword>
<sequence length="348" mass="39176">MATGVNEPVCASCNSERGAFQCRGCSKVFCFQHTTNHHQSIIQELDAIEHSRNLLQSTLQQTMAESSANVKALHDELTKKIDMWEEKSVEKIRQAAADARNDLFQLTINRGIKIQSKLEDLTQQIQHARQKSNFLETDVHEWSKKLEDLKEQLTKVPLVTVCEDYTKLISKISVSGLHKSEIFGLSTGNAGFEDNGKVVYVKNGNDIYTEVRGQCEYFSGVHTIFLHVEEYAHWILFGIISKSTPLQIHSYASSSCYGWYNGVDFVYAAGVCIGGQGIDVIANDRVQLTIDCDNRLIRLVNERSGRALELAVDIEKCPFPWQLHLNLNAQPTRVRIISSGEEHKTLSC</sequence>
<name>A0A816CB43_ADIRI</name>
<organism evidence="2 3">
    <name type="scientific">Adineta ricciae</name>
    <name type="common">Rotifer</name>
    <dbReference type="NCBI Taxonomy" id="249248"/>
    <lineage>
        <taxon>Eukaryota</taxon>
        <taxon>Metazoa</taxon>
        <taxon>Spiralia</taxon>
        <taxon>Gnathifera</taxon>
        <taxon>Rotifera</taxon>
        <taxon>Eurotatoria</taxon>
        <taxon>Bdelloidea</taxon>
        <taxon>Adinetida</taxon>
        <taxon>Adinetidae</taxon>
        <taxon>Adineta</taxon>
    </lineage>
</organism>
<comment type="caution">
    <text evidence="2">The sequence shown here is derived from an EMBL/GenBank/DDBJ whole genome shotgun (WGS) entry which is preliminary data.</text>
</comment>
<accession>A0A816CB43</accession>
<dbReference type="EMBL" id="CAJNOR010007573">
    <property type="protein sequence ID" value="CAF1619654.1"/>
    <property type="molecule type" value="Genomic_DNA"/>
</dbReference>
<feature type="coiled-coil region" evidence="1">
    <location>
        <begin position="118"/>
        <end position="152"/>
    </location>
</feature>
<proteinExistence type="predicted"/>
<gene>
    <name evidence="2" type="ORF">XAT740_LOCUS50058</name>
</gene>
<evidence type="ECO:0000313" key="3">
    <source>
        <dbReference type="Proteomes" id="UP000663828"/>
    </source>
</evidence>
<evidence type="ECO:0000256" key="1">
    <source>
        <dbReference type="SAM" id="Coils"/>
    </source>
</evidence>
<evidence type="ECO:0000313" key="2">
    <source>
        <dbReference type="EMBL" id="CAF1619654.1"/>
    </source>
</evidence>
<keyword evidence="1" id="KW-0175">Coiled coil</keyword>
<reference evidence="2" key="1">
    <citation type="submission" date="2021-02" db="EMBL/GenBank/DDBJ databases">
        <authorList>
            <person name="Nowell W R."/>
        </authorList>
    </citation>
    <scope>NUCLEOTIDE SEQUENCE</scope>
</reference>
<protein>
    <recommendedName>
        <fullName evidence="4">B box-type domain-containing protein</fullName>
    </recommendedName>
</protein>